<name>A0ABT9GX53_9GAMM</name>
<dbReference type="EMBL" id="JAUZVZ010000006">
    <property type="protein sequence ID" value="MDP4535642.1"/>
    <property type="molecule type" value="Genomic_DNA"/>
</dbReference>
<comment type="subcellular location">
    <subcellularLocation>
        <location evidence="6">Cell membrane</location>
        <topology evidence="6">Multi-pass membrane protein</topology>
    </subcellularLocation>
    <subcellularLocation>
        <location evidence="1">Membrane</location>
    </subcellularLocation>
</comment>
<dbReference type="PROSITE" id="PS50895">
    <property type="entry name" value="SURF1"/>
    <property type="match status" value="1"/>
</dbReference>
<dbReference type="InterPro" id="IPR045214">
    <property type="entry name" value="Surf1/Surf4"/>
</dbReference>
<dbReference type="RefSeq" id="WP_305892908.1">
    <property type="nucleotide sequence ID" value="NZ_JAUZVZ010000006.1"/>
</dbReference>
<dbReference type="CDD" id="cd06662">
    <property type="entry name" value="SURF1"/>
    <property type="match status" value="1"/>
</dbReference>
<accession>A0ABT9GX53</accession>
<evidence type="ECO:0000313" key="7">
    <source>
        <dbReference type="EMBL" id="MDP4535642.1"/>
    </source>
</evidence>
<dbReference type="Proteomes" id="UP001231616">
    <property type="component" value="Unassembled WGS sequence"/>
</dbReference>
<dbReference type="PANTHER" id="PTHR23427">
    <property type="entry name" value="SURFEIT LOCUS PROTEIN"/>
    <property type="match status" value="1"/>
</dbReference>
<comment type="similarity">
    <text evidence="2 6">Belongs to the SURF1 family.</text>
</comment>
<reference evidence="7 8" key="1">
    <citation type="submission" date="2023-08" db="EMBL/GenBank/DDBJ databases">
        <authorList>
            <person name="Joshi A."/>
            <person name="Thite S."/>
        </authorList>
    </citation>
    <scope>NUCLEOTIDE SEQUENCE [LARGE SCALE GENOMIC DNA]</scope>
    <source>
        <strain evidence="7 8">AC40</strain>
    </source>
</reference>
<evidence type="ECO:0000256" key="4">
    <source>
        <dbReference type="ARBA" id="ARBA00022989"/>
    </source>
</evidence>
<keyword evidence="4 6" id="KW-1133">Transmembrane helix</keyword>
<gene>
    <name evidence="7" type="ORF">Q3O60_05545</name>
</gene>
<dbReference type="PANTHER" id="PTHR23427:SF2">
    <property type="entry name" value="SURFEIT LOCUS PROTEIN 1"/>
    <property type="match status" value="1"/>
</dbReference>
<comment type="caution">
    <text evidence="7">The sequence shown here is derived from an EMBL/GenBank/DDBJ whole genome shotgun (WGS) entry which is preliminary data.</text>
</comment>
<protein>
    <recommendedName>
        <fullName evidence="6">SURF1-like protein</fullName>
    </recommendedName>
</protein>
<feature type="transmembrane region" description="Helical" evidence="6">
    <location>
        <begin position="216"/>
        <end position="235"/>
    </location>
</feature>
<evidence type="ECO:0000256" key="5">
    <source>
        <dbReference type="ARBA" id="ARBA00023136"/>
    </source>
</evidence>
<sequence length="242" mass="27478">MQFKVRRMHVHLHPVWFLITLTAFAILIKLSWWQLDRAAEKTGQLQQQSEWQAQGPVNWTQLQRIDLSQADLLQFADHGQWLAPMVWLVDNKIVDGKVGYDVVVPVQFSRFDAPLLVNLGWIEGAGSRAELPEFEIPEHLAIEGVLRTTFGNIRLGQNLEDHGQWPMRIQQIELDDLAAYLPQPAFPAVIYQQGASPFVTHYQAVVMPPEKHRGYALQWFLLAIAVVGVALAASIRKEGSDE</sequence>
<keyword evidence="5 6" id="KW-0472">Membrane</keyword>
<keyword evidence="8" id="KW-1185">Reference proteome</keyword>
<dbReference type="InterPro" id="IPR002994">
    <property type="entry name" value="Surf1/Shy1"/>
</dbReference>
<evidence type="ECO:0000256" key="2">
    <source>
        <dbReference type="ARBA" id="ARBA00007165"/>
    </source>
</evidence>
<evidence type="ECO:0000256" key="6">
    <source>
        <dbReference type="RuleBase" id="RU363076"/>
    </source>
</evidence>
<evidence type="ECO:0000313" key="8">
    <source>
        <dbReference type="Proteomes" id="UP001231616"/>
    </source>
</evidence>
<organism evidence="7 8">
    <name type="scientific">Alkalimonas collagenimarina</name>
    <dbReference type="NCBI Taxonomy" id="400390"/>
    <lineage>
        <taxon>Bacteria</taxon>
        <taxon>Pseudomonadati</taxon>
        <taxon>Pseudomonadota</taxon>
        <taxon>Gammaproteobacteria</taxon>
        <taxon>Alkalimonas</taxon>
    </lineage>
</organism>
<keyword evidence="3 6" id="KW-0812">Transmembrane</keyword>
<proteinExistence type="inferred from homology"/>
<evidence type="ECO:0000256" key="1">
    <source>
        <dbReference type="ARBA" id="ARBA00004370"/>
    </source>
</evidence>
<dbReference type="Pfam" id="PF02104">
    <property type="entry name" value="SURF1"/>
    <property type="match status" value="1"/>
</dbReference>
<feature type="transmembrane region" description="Helical" evidence="6">
    <location>
        <begin position="12"/>
        <end position="33"/>
    </location>
</feature>
<keyword evidence="6" id="KW-1003">Cell membrane</keyword>
<evidence type="ECO:0000256" key="3">
    <source>
        <dbReference type="ARBA" id="ARBA00022692"/>
    </source>
</evidence>